<feature type="compositionally biased region" description="Basic and acidic residues" evidence="1">
    <location>
        <begin position="58"/>
        <end position="67"/>
    </location>
</feature>
<accession>A0A7J8HC67</accession>
<dbReference type="AlphaFoldDB" id="A0A7J8HC67"/>
<keyword evidence="3" id="KW-1185">Reference proteome</keyword>
<sequence>MMLSETRAAAPEQGSRPHPTTWALPKLLGGGAGAEPRTSTLPALKLEQMPTLGFMPGPRERELGHSDVTERQSVHVCLCAHVCVCGGVDPSCPCPPRQSPPARVLARPDFKTGDGKGGKEAPAAMLKRAAAQAPGQAYCQTHILRCDIL</sequence>
<dbReference type="EMBL" id="JACASF010000007">
    <property type="protein sequence ID" value="KAF6469873.1"/>
    <property type="molecule type" value="Genomic_DNA"/>
</dbReference>
<evidence type="ECO:0000313" key="2">
    <source>
        <dbReference type="EMBL" id="KAF6469873.1"/>
    </source>
</evidence>
<reference evidence="2 3" key="1">
    <citation type="journal article" date="2020" name="Nature">
        <title>Six reference-quality genomes reveal evolution of bat adaptations.</title>
        <authorList>
            <person name="Jebb D."/>
            <person name="Huang Z."/>
            <person name="Pippel M."/>
            <person name="Hughes G.M."/>
            <person name="Lavrichenko K."/>
            <person name="Devanna P."/>
            <person name="Winkler S."/>
            <person name="Jermiin L.S."/>
            <person name="Skirmuntt E.C."/>
            <person name="Katzourakis A."/>
            <person name="Burkitt-Gray L."/>
            <person name="Ray D.A."/>
            <person name="Sullivan K.A.M."/>
            <person name="Roscito J.G."/>
            <person name="Kirilenko B.M."/>
            <person name="Davalos L.M."/>
            <person name="Corthals A.P."/>
            <person name="Power M.L."/>
            <person name="Jones G."/>
            <person name="Ransome R.D."/>
            <person name="Dechmann D.K.N."/>
            <person name="Locatelli A.G."/>
            <person name="Puechmaille S.J."/>
            <person name="Fedrigo O."/>
            <person name="Jarvis E.D."/>
            <person name="Hiller M."/>
            <person name="Vernes S.C."/>
            <person name="Myers E.W."/>
            <person name="Teeling E.C."/>
        </authorList>
    </citation>
    <scope>NUCLEOTIDE SEQUENCE [LARGE SCALE GENOMIC DNA]</scope>
    <source>
        <strain evidence="2">MMolMol1</strain>
        <tissue evidence="2">Muscle</tissue>
    </source>
</reference>
<protein>
    <submittedName>
        <fullName evidence="2">Uncharacterized protein</fullName>
    </submittedName>
</protein>
<evidence type="ECO:0000256" key="1">
    <source>
        <dbReference type="SAM" id="MobiDB-lite"/>
    </source>
</evidence>
<feature type="region of interest" description="Disordered" evidence="1">
    <location>
        <begin position="1"/>
        <end position="67"/>
    </location>
</feature>
<proteinExistence type="predicted"/>
<feature type="region of interest" description="Disordered" evidence="1">
    <location>
        <begin position="97"/>
        <end position="120"/>
    </location>
</feature>
<gene>
    <name evidence="2" type="ORF">HJG59_011222</name>
</gene>
<feature type="compositionally biased region" description="Basic and acidic residues" evidence="1">
    <location>
        <begin position="106"/>
        <end position="119"/>
    </location>
</feature>
<dbReference type="Proteomes" id="UP000550707">
    <property type="component" value="Unassembled WGS sequence"/>
</dbReference>
<dbReference type="InParanoid" id="A0A7J8HC67"/>
<evidence type="ECO:0000313" key="3">
    <source>
        <dbReference type="Proteomes" id="UP000550707"/>
    </source>
</evidence>
<name>A0A7J8HC67_MOLMO</name>
<comment type="caution">
    <text evidence="2">The sequence shown here is derived from an EMBL/GenBank/DDBJ whole genome shotgun (WGS) entry which is preliminary data.</text>
</comment>
<organism evidence="2 3">
    <name type="scientific">Molossus molossus</name>
    <name type="common">Pallas' mastiff bat</name>
    <name type="synonym">Vespertilio molossus</name>
    <dbReference type="NCBI Taxonomy" id="27622"/>
    <lineage>
        <taxon>Eukaryota</taxon>
        <taxon>Metazoa</taxon>
        <taxon>Chordata</taxon>
        <taxon>Craniata</taxon>
        <taxon>Vertebrata</taxon>
        <taxon>Euteleostomi</taxon>
        <taxon>Mammalia</taxon>
        <taxon>Eutheria</taxon>
        <taxon>Laurasiatheria</taxon>
        <taxon>Chiroptera</taxon>
        <taxon>Yangochiroptera</taxon>
        <taxon>Molossidae</taxon>
        <taxon>Molossus</taxon>
    </lineage>
</organism>